<proteinExistence type="predicted"/>
<feature type="domain" description="Reverse transcriptase" evidence="1">
    <location>
        <begin position="371"/>
        <end position="650"/>
    </location>
</feature>
<dbReference type="Pfam" id="PF00078">
    <property type="entry name" value="RVT_1"/>
    <property type="match status" value="1"/>
</dbReference>
<sequence length="1178" mass="133308">MVRASFAPLIVDHGPLPLDGGLWIHFDLPDGRKMGLVALYAPNSIADRTSLWIALEVSLDPSRNWILAGDFNMITQQEDQIGCTPKLASGTEKAQWEKLLHTLDLRDTFKATDGALRFTWDNRRQAMMLAQEGQDTIQPLDAGRVLKRLDRIYVDLQHNLISTKILPGAELSEHLPAEKRKAKQTKLTLKVHGLLLRLQADPANVSTQLQLQEAQTHLATWETEKARWHQRHLDRLWEDDGDRSTKLFFNAIKARKKQTGFTALQDDHGTLHTEESKILDLAANYFADILQEPAVISPQHSAVDELLSRTSAQVTNEERESLQKDFTLQELHTAAKLLGRDKCPGPDGVPLEFFLSLWDTVSPLVLRATSEGLQTGAILPFFNRGTITLLQKEGDSTLLKNKRPITLLNAIYKIWAKGLQLRLSPVLQRLITWEQNAFIPGRQLHSTVMLCNEAIFEAKSKKVDIVLLSIDFRKAFDTLRWSFLYAALEKMQFGEAFIGMIKALNDSAESSVRINTSCSKRFLISRSVRQGCPLSPLLFTIAIQVFSDAVNSFQDQGFLKGINLPETGTQYCHGLFADDAHLLLQADQQNLLNAKSLLQTFGEASGLQVQWGKSKARWISESTPSLPWVHELDWVWIPQDEVDRFLGFQFREGLDTRRYSKLFTKKSLTGLTPRKKTNRGKIRALEGLILRFIWGGDEHSKSRHRVAETILHQPKREGGLGLISLQAQVQAFSAKTIRWAYVPGPHPLKTWLLSQFNSITLKRWGSEHDTWVSSPSSGAWPSLSPIMEHICKVWQTTAKLLSPLEQLPLPQWQRLSLWGPKVIGVRNTTRSANGGSYARLQAAGINVIGDITPDGNTSLPLLLAANQSLHASPAIHRAYEKVIDSTPKHAAAYKTASQYFTSVSTLPTWCIKTKDEAPMDSSLITAAHARFAFCITNGKLISAKIRDLPSEATWISVPVAECWAGPKKPPEKFLLTWTDKLTSISAMQWQDQTGFLSAPNSSIRRLAAKNNTKVTQRLQKWESSHHFNPNVAVTWSGLWNRKRAIKLSVLQWLIIFRVVPTNTWRFPQSSRDQPETWCNSCSLQAAEDLEHLFWRCPSITEFWKWAIDILHLAFPATRRWRPSFKHAILGVSPPDYCKSAARWWEQWRLFIIWGIWMQQNDLIFRNIQPSLAKSKALA</sequence>
<name>A0ABD3H4W3_9MARC</name>
<protein>
    <recommendedName>
        <fullName evidence="1">Reverse transcriptase domain-containing protein</fullName>
    </recommendedName>
</protein>
<evidence type="ECO:0000313" key="3">
    <source>
        <dbReference type="Proteomes" id="UP001633002"/>
    </source>
</evidence>
<dbReference type="AlphaFoldDB" id="A0ABD3H4W3"/>
<accession>A0ABD3H4W3</accession>
<evidence type="ECO:0000313" key="2">
    <source>
        <dbReference type="EMBL" id="KAL3685602.1"/>
    </source>
</evidence>
<keyword evidence="3" id="KW-1185">Reference proteome</keyword>
<dbReference type="PANTHER" id="PTHR31635:SF196">
    <property type="entry name" value="REVERSE TRANSCRIPTASE DOMAIN-CONTAINING PROTEIN-RELATED"/>
    <property type="match status" value="1"/>
</dbReference>
<gene>
    <name evidence="2" type="ORF">R1sor_003624</name>
</gene>
<dbReference type="EMBL" id="JBJQOH010000006">
    <property type="protein sequence ID" value="KAL3685602.1"/>
    <property type="molecule type" value="Genomic_DNA"/>
</dbReference>
<organism evidence="2 3">
    <name type="scientific">Riccia sorocarpa</name>
    <dbReference type="NCBI Taxonomy" id="122646"/>
    <lineage>
        <taxon>Eukaryota</taxon>
        <taxon>Viridiplantae</taxon>
        <taxon>Streptophyta</taxon>
        <taxon>Embryophyta</taxon>
        <taxon>Marchantiophyta</taxon>
        <taxon>Marchantiopsida</taxon>
        <taxon>Marchantiidae</taxon>
        <taxon>Marchantiales</taxon>
        <taxon>Ricciaceae</taxon>
        <taxon>Riccia</taxon>
    </lineage>
</organism>
<dbReference type="CDD" id="cd01650">
    <property type="entry name" value="RT_nLTR_like"/>
    <property type="match status" value="1"/>
</dbReference>
<dbReference type="InterPro" id="IPR036691">
    <property type="entry name" value="Endo/exonu/phosph_ase_sf"/>
</dbReference>
<dbReference type="InterPro" id="IPR043502">
    <property type="entry name" value="DNA/RNA_pol_sf"/>
</dbReference>
<dbReference type="PANTHER" id="PTHR31635">
    <property type="entry name" value="REVERSE TRANSCRIPTASE DOMAIN-CONTAINING PROTEIN-RELATED"/>
    <property type="match status" value="1"/>
</dbReference>
<comment type="caution">
    <text evidence="2">The sequence shown here is derived from an EMBL/GenBank/DDBJ whole genome shotgun (WGS) entry which is preliminary data.</text>
</comment>
<reference evidence="2 3" key="1">
    <citation type="submission" date="2024-09" db="EMBL/GenBank/DDBJ databases">
        <title>Chromosome-scale assembly of Riccia sorocarpa.</title>
        <authorList>
            <person name="Paukszto L."/>
        </authorList>
    </citation>
    <scope>NUCLEOTIDE SEQUENCE [LARGE SCALE GENOMIC DNA]</scope>
    <source>
        <strain evidence="2">LP-2024</strain>
        <tissue evidence="2">Aerial parts of the thallus</tissue>
    </source>
</reference>
<evidence type="ECO:0000259" key="1">
    <source>
        <dbReference type="PROSITE" id="PS50878"/>
    </source>
</evidence>
<dbReference type="InterPro" id="IPR000477">
    <property type="entry name" value="RT_dom"/>
</dbReference>
<dbReference type="SUPFAM" id="SSF56672">
    <property type="entry name" value="DNA/RNA polymerases"/>
    <property type="match status" value="1"/>
</dbReference>
<dbReference type="SUPFAM" id="SSF56219">
    <property type="entry name" value="DNase I-like"/>
    <property type="match status" value="1"/>
</dbReference>
<dbReference type="Proteomes" id="UP001633002">
    <property type="component" value="Unassembled WGS sequence"/>
</dbReference>
<dbReference type="Gene3D" id="3.60.10.10">
    <property type="entry name" value="Endonuclease/exonuclease/phosphatase"/>
    <property type="match status" value="1"/>
</dbReference>
<dbReference type="PROSITE" id="PS50878">
    <property type="entry name" value="RT_POL"/>
    <property type="match status" value="1"/>
</dbReference>